<feature type="transmembrane region" description="Helical" evidence="10">
    <location>
        <begin position="3375"/>
        <end position="3393"/>
    </location>
</feature>
<keyword evidence="4" id="KW-0732">Signal</keyword>
<dbReference type="Pfam" id="PF02010">
    <property type="entry name" value="REJ"/>
    <property type="match status" value="1"/>
</dbReference>
<feature type="compositionally biased region" description="Basic residues" evidence="9">
    <location>
        <begin position="1968"/>
        <end position="1984"/>
    </location>
</feature>
<feature type="compositionally biased region" description="Basic and acidic residues" evidence="9">
    <location>
        <begin position="2531"/>
        <end position="2540"/>
    </location>
</feature>
<feature type="transmembrane region" description="Helical" evidence="10">
    <location>
        <begin position="3326"/>
        <end position="3344"/>
    </location>
</feature>
<feature type="region of interest" description="Disordered" evidence="9">
    <location>
        <begin position="1811"/>
        <end position="1864"/>
    </location>
</feature>
<feature type="transmembrane region" description="Helical" evidence="10">
    <location>
        <begin position="1404"/>
        <end position="1423"/>
    </location>
</feature>
<dbReference type="InterPro" id="IPR036392">
    <property type="entry name" value="PLAT/LH2_dom_sf"/>
</dbReference>
<dbReference type="SUPFAM" id="SSF49723">
    <property type="entry name" value="Lipase/lipooxygenase domain (PLAT/LH2 domain)"/>
    <property type="match status" value="1"/>
</dbReference>
<evidence type="ECO:0000256" key="1">
    <source>
        <dbReference type="ARBA" id="ARBA00004141"/>
    </source>
</evidence>
<dbReference type="PANTHER" id="PTHR10877:SF150">
    <property type="entry name" value="REJ DOMAIN-CONTAINING PROTEIN"/>
    <property type="match status" value="1"/>
</dbReference>
<comment type="similarity">
    <text evidence="2">Belongs to the polycystin family.</text>
</comment>
<feature type="transmembrane region" description="Helical" evidence="10">
    <location>
        <begin position="3477"/>
        <end position="3502"/>
    </location>
</feature>
<evidence type="ECO:0000259" key="11">
    <source>
        <dbReference type="PROSITE" id="PS50095"/>
    </source>
</evidence>
<organism evidence="12 13">
    <name type="scientific">Clavelina lepadiformis</name>
    <name type="common">Light-bulb sea squirt</name>
    <name type="synonym">Ascidia lepadiformis</name>
    <dbReference type="NCBI Taxonomy" id="159417"/>
    <lineage>
        <taxon>Eukaryota</taxon>
        <taxon>Metazoa</taxon>
        <taxon>Chordata</taxon>
        <taxon>Tunicata</taxon>
        <taxon>Ascidiacea</taxon>
        <taxon>Aplousobranchia</taxon>
        <taxon>Clavelinidae</taxon>
        <taxon>Clavelina</taxon>
    </lineage>
</organism>
<feature type="compositionally biased region" description="Basic residues" evidence="9">
    <location>
        <begin position="1832"/>
        <end position="1855"/>
    </location>
</feature>
<feature type="compositionally biased region" description="Basic and acidic residues" evidence="9">
    <location>
        <begin position="2418"/>
        <end position="2431"/>
    </location>
</feature>
<feature type="compositionally biased region" description="Basic and acidic residues" evidence="9">
    <location>
        <begin position="1757"/>
        <end position="1785"/>
    </location>
</feature>
<feature type="region of interest" description="Disordered" evidence="9">
    <location>
        <begin position="1939"/>
        <end position="1984"/>
    </location>
</feature>
<dbReference type="InterPro" id="IPR013122">
    <property type="entry name" value="PKD1_2_channel"/>
</dbReference>
<feature type="region of interest" description="Disordered" evidence="9">
    <location>
        <begin position="2587"/>
        <end position="2768"/>
    </location>
</feature>
<evidence type="ECO:0000256" key="3">
    <source>
        <dbReference type="ARBA" id="ARBA00022692"/>
    </source>
</evidence>
<feature type="compositionally biased region" description="Basic and acidic residues" evidence="9">
    <location>
        <begin position="2699"/>
        <end position="2714"/>
    </location>
</feature>
<feature type="transmembrane region" description="Helical" evidence="10">
    <location>
        <begin position="3293"/>
        <end position="3314"/>
    </location>
</feature>
<feature type="region of interest" description="Disordered" evidence="9">
    <location>
        <begin position="2401"/>
        <end position="2445"/>
    </location>
</feature>
<feature type="compositionally biased region" description="Polar residues" evidence="9">
    <location>
        <begin position="2794"/>
        <end position="2839"/>
    </location>
</feature>
<dbReference type="Proteomes" id="UP001642483">
    <property type="component" value="Unassembled WGS sequence"/>
</dbReference>
<keyword evidence="5 10" id="KW-1133">Transmembrane helix</keyword>
<feature type="compositionally biased region" description="Basic and acidic residues" evidence="9">
    <location>
        <begin position="2547"/>
        <end position="2560"/>
    </location>
</feature>
<feature type="region of interest" description="Disordered" evidence="9">
    <location>
        <begin position="2983"/>
        <end position="3008"/>
    </location>
</feature>
<proteinExistence type="inferred from homology"/>
<comment type="caution">
    <text evidence="12">The sequence shown here is derived from an EMBL/GenBank/DDBJ whole genome shotgun (WGS) entry which is preliminary data.</text>
</comment>
<keyword evidence="7" id="KW-0325">Glycoprotein</keyword>
<feature type="region of interest" description="Disordered" evidence="9">
    <location>
        <begin position="2520"/>
        <end position="2569"/>
    </location>
</feature>
<accession>A0ABP0GC84</accession>
<keyword evidence="6 10" id="KW-0472">Membrane</keyword>
<evidence type="ECO:0000256" key="8">
    <source>
        <dbReference type="PROSITE-ProRule" id="PRU00152"/>
    </source>
</evidence>
<feature type="compositionally biased region" description="Basic residues" evidence="9">
    <location>
        <begin position="1786"/>
        <end position="1795"/>
    </location>
</feature>
<dbReference type="PRINTS" id="PR01433">
    <property type="entry name" value="POLYCYSTIN2"/>
</dbReference>
<evidence type="ECO:0000256" key="7">
    <source>
        <dbReference type="ARBA" id="ARBA00023180"/>
    </source>
</evidence>
<feature type="region of interest" description="Disordered" evidence="9">
    <location>
        <begin position="1674"/>
        <end position="1723"/>
    </location>
</feature>
<evidence type="ECO:0000256" key="6">
    <source>
        <dbReference type="ARBA" id="ARBA00023136"/>
    </source>
</evidence>
<feature type="compositionally biased region" description="Basic and acidic residues" evidence="9">
    <location>
        <begin position="2616"/>
        <end position="2645"/>
    </location>
</feature>
<feature type="region of interest" description="Disordered" evidence="9">
    <location>
        <begin position="2794"/>
        <end position="2857"/>
    </location>
</feature>
<feature type="compositionally biased region" description="Basic and acidic residues" evidence="9">
    <location>
        <begin position="2667"/>
        <end position="2676"/>
    </location>
</feature>
<dbReference type="InterPro" id="IPR051223">
    <property type="entry name" value="Polycystin"/>
</dbReference>
<keyword evidence="13" id="KW-1185">Reference proteome</keyword>
<feature type="compositionally biased region" description="Basic and acidic residues" evidence="9">
    <location>
        <begin position="1820"/>
        <end position="1831"/>
    </location>
</feature>
<feature type="compositionally biased region" description="Basic and acidic residues" evidence="9">
    <location>
        <begin position="2288"/>
        <end position="2297"/>
    </location>
</feature>
<feature type="transmembrane region" description="Helical" evidence="10">
    <location>
        <begin position="3039"/>
        <end position="3057"/>
    </location>
</feature>
<evidence type="ECO:0000313" key="13">
    <source>
        <dbReference type="Proteomes" id="UP001642483"/>
    </source>
</evidence>
<dbReference type="Pfam" id="PF01477">
    <property type="entry name" value="PLAT"/>
    <property type="match status" value="1"/>
</dbReference>
<feature type="region of interest" description="Disordered" evidence="9">
    <location>
        <begin position="1743"/>
        <end position="1798"/>
    </location>
</feature>
<feature type="compositionally biased region" description="Basic and acidic residues" evidence="9">
    <location>
        <begin position="2683"/>
        <end position="2692"/>
    </location>
</feature>
<dbReference type="Pfam" id="PF20519">
    <property type="entry name" value="Polycystin_dom"/>
    <property type="match status" value="1"/>
</dbReference>
<comment type="subcellular location">
    <subcellularLocation>
        <location evidence="1">Membrane</location>
        <topology evidence="1">Multi-pass membrane protein</topology>
    </subcellularLocation>
</comment>
<evidence type="ECO:0000313" key="12">
    <source>
        <dbReference type="EMBL" id="CAK8688229.1"/>
    </source>
</evidence>
<feature type="compositionally biased region" description="Basic and acidic residues" evidence="9">
    <location>
        <begin position="2759"/>
        <end position="2768"/>
    </location>
</feature>
<feature type="compositionally biased region" description="Low complexity" evidence="9">
    <location>
        <begin position="2840"/>
        <end position="2855"/>
    </location>
</feature>
<protein>
    <recommendedName>
        <fullName evidence="11">PLAT domain-containing protein</fullName>
    </recommendedName>
</protein>
<feature type="compositionally biased region" description="Basic and acidic residues" evidence="9">
    <location>
        <begin position="1951"/>
        <end position="1967"/>
    </location>
</feature>
<evidence type="ECO:0000256" key="9">
    <source>
        <dbReference type="SAM" id="MobiDB-lite"/>
    </source>
</evidence>
<comment type="caution">
    <text evidence="8">Lacks conserved residue(s) required for the propagation of feature annotation.</text>
</comment>
<dbReference type="InterPro" id="IPR002859">
    <property type="entry name" value="PKD/REJ-like"/>
</dbReference>
<dbReference type="Gene3D" id="2.60.60.20">
    <property type="entry name" value="PLAT/LH2 domain"/>
    <property type="match status" value="1"/>
</dbReference>
<feature type="transmembrane region" description="Helical" evidence="10">
    <location>
        <begin position="3414"/>
        <end position="3438"/>
    </location>
</feature>
<feature type="compositionally biased region" description="Basic and acidic residues" evidence="9">
    <location>
        <begin position="2990"/>
        <end position="3007"/>
    </location>
</feature>
<dbReference type="SMART" id="SM00308">
    <property type="entry name" value="LH2"/>
    <property type="match status" value="1"/>
</dbReference>
<feature type="compositionally biased region" description="Basic and acidic residues" evidence="9">
    <location>
        <begin position="1709"/>
        <end position="1722"/>
    </location>
</feature>
<keyword evidence="3 10" id="KW-0812">Transmembrane</keyword>
<feature type="region of interest" description="Disordered" evidence="9">
    <location>
        <begin position="2266"/>
        <end position="2317"/>
    </location>
</feature>
<dbReference type="PROSITE" id="PS50095">
    <property type="entry name" value="PLAT"/>
    <property type="match status" value="1"/>
</dbReference>
<evidence type="ECO:0000256" key="5">
    <source>
        <dbReference type="ARBA" id="ARBA00022989"/>
    </source>
</evidence>
<feature type="domain" description="PLAT" evidence="11">
    <location>
        <begin position="1448"/>
        <end position="1564"/>
    </location>
</feature>
<feature type="region of interest" description="Disordered" evidence="9">
    <location>
        <begin position="2069"/>
        <end position="2184"/>
    </location>
</feature>
<dbReference type="InterPro" id="IPR001024">
    <property type="entry name" value="PLAT/LH2_dom"/>
</dbReference>
<sequence length="3550" mass="409357">MVLQNASGTITFPVIEECNNNTMLPGIREWKIPLREGEFAYLRFEETSIKCRYGLLEIETSETKALVCEPSKPGNYLSTTTVNVSMQRNTANCSLARIFFNYSRFDFHLTMSSHHVKPGKSVQFTARLNGDNSLKDLLSHCLMKDNGKIIKTVQTSFSTFTFTTQRSYQYPGRYSVRAKCVFRAGDADFRTEYLNLYVECGLSPSTLKIFHMELNMTLLNSVELVFGHRYCFPISYSLLLDDVIYIAQNQKQQSFDVKKFLLNQVEKFNFKLNLSMQQLLGPGIHNVTLLLQNNVSSVIYSTPITLNQEIKDFKLTVKEYVGFHPHYFIINATVSQGAPVSLSIQIKSIESNLTHFNTSIFCTHYCHSMVVKTTLSKPGMCKVEAIATNNISQSSSLWAQFETLPQIYNVFISSLKPIPSYSRNYVYAFVRGDIGDYMMTIYLQGRPENHSFTISKLEYDHKDLPNLPFDAKSYKLIKVERVLYHIGMQQVTGFIRNSKQSFPFVGWVDVLETSSCLEDLRIRDGNYQGGFEKPLKVFDYLTFSVDIKFTCKNMSEVRFKWLVFPVATDMDMATYTYEVEFEKESFEPELIIRADTLSPGLYVVKVKVTSENVTSDVLEGKLKDYTLIEIPKKKLHFVILGGNVLQADNNMTVLRFESSIDYNKYHRHISYNWFCSIKQEELPTRIVMGKIQRKDSCFDWHTLWVTSGHVMEISMNELRQSEHYYIRLIISGPHYDATYADQKVVVQARRAPIVNLKCWSNCEKYFSPHLSIILQLECDNCLRRKWTLSPNPGHQLPLCYDQEFCKLNASLLIPSSNVTGTGYNIHGENSSVTIFLNALSSHGGGSCIILPRMGSAYTTKFNVTCAGYIEGKYQLMYKFFLQDKGHRYLLQYGFDPVLYDIILPPGNLSNDVTIVIEICTPDQSCVEENLFVTVVTKDDVNDDVINELDAALLSNNLQKIAQFVLILSSSNKLNQSKRKEIISKMVEYPMLSLEPVKQVADVISHVTNNPKLLEEIQLQDVQDILDRVESFVPFSASRYDDVNFIVKSCMTTTSQLMRLVRFYPFKNDENLRMNRLGMLLMASLTPGEEAISFETKSVDGRLLKLNNHVTNPFDANTSFVQLSNLQSLITDDVINMEIFRYNSSSANFSPFDLKVDSVTSVSITTGWRDELPISKEIAKNLKLEFNLPQQPDKSKIWLRVKSECDGSACRSTAIGSAFVDVGGDFSGVREATILNIVVGNMEWQIRKLKIFLSPLNHPRSVSEKEFDEKAPSYRWIVKSPSFGAVTCNITVQADLGLGYYRVGTILSTVFSVYQLHCLHWLDAYNGWQENLCKPHEDTVSGRVMCKCGHLPITRIVWTQGRKRSSDDFKLGPSLLGSKLLVFPNKLDYNEISSNMWQRFLENPIVFSMLFVLYSLYGLGLIWARSKDRQVEAEDLYVEVPDNGPFDKYRYIVTIFTGSRRNSGTSAVVCLRLVGKMATSSAHVIQHHTKILNRGSVKSFLITTSECLGDITTIRLWHDNGGHSPEWFLQRVVVRDLEKNHCWFFLCNRWFKHAIDHVVPAACTKDLHNTRTLFPLRLENYLRDRYLWYAFYGMRPWQRHVMGRIERLSCCLMITLMIMLTTLMFHGNNHAQQGLLLAVGNYTFQWWHVAVGIESALLSSPATFLITTMFRRSQRPHKSLQTDSKSVNDEESNVNDEQNLVSHHPNVADGSKEEKQLPVENKTHLRVKPNRETSFVEVAETSQHVMSEDRRVHHHQRKEATGKMNQNERRKLKKESPKKQHHDESKIHHRVKHHGKNPAFEVAGTSQLVLSEGNRVHHHQNKETSDELDQKERRKLKKESPKKHHRGESKSRRGVKLHGENPANTVADTSQRVLNEKHQVIHHQNKETNDELDQKERLKWVKKLFLQKQHYDESKSQLGVKPHGGNPANEVADTSRHLLSEDHRVVHHQRKKATDNMDQKERGKLKKESSKKHHRGESKSRRGVKLHCENPANTVADTSQRVLNEKHRVIYHQNKETSDELDQKERLKWVKELFLQKQHYDESKSQLEVKPHGGNPAIEVADTSQHVMSEDHQVFHHQRKKATDKMDQKQRRKLKKESSKKRHRGESKSHRCVKLHGETPANTVADTSRHLLNKDRRVHHQQRKESTDNMDQIERRKLKKESPKKLYRGESKSHRSVKLHGENPANTVADTSQRVLNEKHRVIYHQNKETNDELDQKDRFKWVKELFLQKQDLDESKSELGVKLHGGNPAIEVADNSRHLLSEDGRVHHHQHKEATDNMNQKKRRKLKKESPKKEHRGERKNHRGVKPHGENPANTIADTSQRVLNEKHRIIYHQNKETSDELDQKDRLKLVKEVFLQKYHHDENKSQLGVKPHGGNPAIEVADNSRHLLSEDHRVVYHHQREKATDNMNQKERRKRKIESPKNLHLGESKNHRGVKPHGENPANTIADTSQRVLNEKHRIIHLQNKETSDELDQKERLKLVKEVFLQKYHHDENKIQLRVKPHGENLAIEVADTSRHLLSEDGRVHHHQRKESTDNMDQKGRRKLKKESPKKLHHDENKIHNRVKLHGKNSAFEVAGTLQLVLNEKHQVHHQQHKESNNELDQKNEERRVYRHQRKEASDEIDRKPRQKLAKEFPKKQHRGESKSHKSHQRVKPHGEHPAFEVAETSQHDLSEDRRVHHHQRKEATGKMNQKEKRKLKKEFLNKHHRGESDDFRRKSHQAVKPGHKDSIMVPKTASRVSSEGHSKHDAISQPQPSSGRVRFEEKSSDDLKPRMRKIFLSSIVCNKDQPSTSSAAFVTSLSKPPTSSSIAMTSSQEPSTSSFVGMTSSQEPSTSSFVGMTSSQEPSTSSQEPSTSSFVAEQVTPSARSHFAGQRVAVSGTGPHQGIAFVENDPNSGDSRVLPHFFIYFAWILLVATVLTSTVLCALYGMSYGIETCKEWLVSVSVAFLQSVIILEPLKEVLIAYVKVVNNPKLDLRDWIPPLPPSVTPRSHSGDCDAIRRRQDQERSRNRIYRPPSQLRVEITLQDNEEKIRTKRKIKNISLHLIFLVLLFIVTFGQTERNSFQFGKTVQNMLLDGHRKMSSANDVYNWIEFSLADKFSIGRLTHFPDNQLVILTPPTLRQKRVIKGTSCVHSDSAFKYGLSDTNQCKLHYENQFQEKRTHGPTWSRPPTHATKPSHDVYESFWKYSTANTSWLSSYIGDLALFYNPGGYYVTISKLANETRDQVHYLRRFGWIDGYTRFLMLETVLYNVPHRIYCVTMVAIEISNTGNYVVKPQLMFMRSHHVERAWDVAVQVALYGILVLVLYHLVEVASGFLEEGFRFFKNLWNVLLLIILMTSTLVVGLYLSRVTYTDQALQAYRNNMKSFHLYLNAAFTDYLTKCLLSICTFFTMLYTVKVMEGHPIFDLMHATIHRAKLEVLGLSLYIFFLYIAFCHVGLVLFGRSKDFSSVSKAMQSVVGFSMEAFTSTNLLRAYPIRGSIFLLLILFIFIKIFVNFFAAVLENTFRELKLLRRERLTRQHLMSFGRKHIRTVFTIRDEISERFKKLRSKRKVE</sequence>
<feature type="compositionally biased region" description="Basic and acidic residues" evidence="9">
    <location>
        <begin position="2142"/>
        <end position="2172"/>
    </location>
</feature>
<dbReference type="InterPro" id="IPR003915">
    <property type="entry name" value="PKD_2"/>
</dbReference>
<gene>
    <name evidence="12" type="ORF">CVLEPA_LOCUS20254</name>
</gene>
<dbReference type="EMBL" id="CAWYQH010000108">
    <property type="protein sequence ID" value="CAK8688229.1"/>
    <property type="molecule type" value="Genomic_DNA"/>
</dbReference>
<name>A0ABP0GC84_CLALP</name>
<dbReference type="InterPro" id="IPR046791">
    <property type="entry name" value="Polycystin_dom"/>
</dbReference>
<evidence type="ECO:0000256" key="10">
    <source>
        <dbReference type="SAM" id="Phobius"/>
    </source>
</evidence>
<feature type="transmembrane region" description="Helical" evidence="10">
    <location>
        <begin position="1607"/>
        <end position="1625"/>
    </location>
</feature>
<feature type="compositionally biased region" description="Basic and acidic residues" evidence="9">
    <location>
        <begin position="2402"/>
        <end position="2411"/>
    </location>
</feature>
<reference evidence="12 13" key="1">
    <citation type="submission" date="2024-02" db="EMBL/GenBank/DDBJ databases">
        <authorList>
            <person name="Daric V."/>
            <person name="Darras S."/>
        </authorList>
    </citation>
    <scope>NUCLEOTIDE SEQUENCE [LARGE SCALE GENOMIC DNA]</scope>
</reference>
<evidence type="ECO:0000256" key="4">
    <source>
        <dbReference type="ARBA" id="ARBA00022729"/>
    </source>
</evidence>
<feature type="compositionally biased region" description="Basic and acidic residues" evidence="9">
    <location>
        <begin position="2594"/>
        <end position="2609"/>
    </location>
</feature>
<feature type="compositionally biased region" description="Basic residues" evidence="9">
    <location>
        <begin position="2089"/>
        <end position="2113"/>
    </location>
</feature>
<evidence type="ECO:0000256" key="2">
    <source>
        <dbReference type="ARBA" id="ARBA00007200"/>
    </source>
</evidence>
<dbReference type="PANTHER" id="PTHR10877">
    <property type="entry name" value="POLYCYSTIN FAMILY MEMBER"/>
    <property type="match status" value="1"/>
</dbReference>
<feature type="transmembrane region" description="Helical" evidence="10">
    <location>
        <begin position="2903"/>
        <end position="2932"/>
    </location>
</feature>
<dbReference type="Pfam" id="PF08016">
    <property type="entry name" value="PKD_channel"/>
    <property type="match status" value="1"/>
</dbReference>